<accession>A0ABU6STE7</accession>
<evidence type="ECO:0000313" key="3">
    <source>
        <dbReference type="Proteomes" id="UP001341840"/>
    </source>
</evidence>
<evidence type="ECO:0000256" key="1">
    <source>
        <dbReference type="SAM" id="MobiDB-lite"/>
    </source>
</evidence>
<reference evidence="2 3" key="1">
    <citation type="journal article" date="2023" name="Plants (Basel)">
        <title>Bridging the Gap: Combining Genomics and Transcriptomics Approaches to Understand Stylosanthes scabra, an Orphan Legume from the Brazilian Caatinga.</title>
        <authorList>
            <person name="Ferreira-Neto J.R.C."/>
            <person name="da Silva M.D."/>
            <person name="Binneck E."/>
            <person name="de Melo N.F."/>
            <person name="da Silva R.H."/>
            <person name="de Melo A.L.T.M."/>
            <person name="Pandolfi V."/>
            <person name="Bustamante F.O."/>
            <person name="Brasileiro-Vidal A.C."/>
            <person name="Benko-Iseppon A.M."/>
        </authorList>
    </citation>
    <scope>NUCLEOTIDE SEQUENCE [LARGE SCALE GENOMIC DNA]</scope>
    <source>
        <tissue evidence="2">Leaves</tissue>
    </source>
</reference>
<gene>
    <name evidence="2" type="ORF">PIB30_086243</name>
</gene>
<dbReference type="EMBL" id="JASCZI010061885">
    <property type="protein sequence ID" value="MED6139697.1"/>
    <property type="molecule type" value="Genomic_DNA"/>
</dbReference>
<evidence type="ECO:0000313" key="2">
    <source>
        <dbReference type="EMBL" id="MED6139697.1"/>
    </source>
</evidence>
<proteinExistence type="predicted"/>
<keyword evidence="3" id="KW-1185">Reference proteome</keyword>
<name>A0ABU6STE7_9FABA</name>
<feature type="non-terminal residue" evidence="2">
    <location>
        <position position="1"/>
    </location>
</feature>
<protein>
    <submittedName>
        <fullName evidence="2">Uncharacterized protein</fullName>
    </submittedName>
</protein>
<organism evidence="2 3">
    <name type="scientific">Stylosanthes scabra</name>
    <dbReference type="NCBI Taxonomy" id="79078"/>
    <lineage>
        <taxon>Eukaryota</taxon>
        <taxon>Viridiplantae</taxon>
        <taxon>Streptophyta</taxon>
        <taxon>Embryophyta</taxon>
        <taxon>Tracheophyta</taxon>
        <taxon>Spermatophyta</taxon>
        <taxon>Magnoliopsida</taxon>
        <taxon>eudicotyledons</taxon>
        <taxon>Gunneridae</taxon>
        <taxon>Pentapetalae</taxon>
        <taxon>rosids</taxon>
        <taxon>fabids</taxon>
        <taxon>Fabales</taxon>
        <taxon>Fabaceae</taxon>
        <taxon>Papilionoideae</taxon>
        <taxon>50 kb inversion clade</taxon>
        <taxon>dalbergioids sensu lato</taxon>
        <taxon>Dalbergieae</taxon>
        <taxon>Pterocarpus clade</taxon>
        <taxon>Stylosanthes</taxon>
    </lineage>
</organism>
<dbReference type="Proteomes" id="UP001341840">
    <property type="component" value="Unassembled WGS sequence"/>
</dbReference>
<feature type="region of interest" description="Disordered" evidence="1">
    <location>
        <begin position="1"/>
        <end position="22"/>
    </location>
</feature>
<sequence length="87" mass="9591">DPLANGCETLGSEDYSQQKEEKKHRDLITSLKSSMQNLNKEVLFSALKALEGISKPVSVPLPLHNFLHFTLSSSTTGISVTGEFSRR</sequence>
<comment type="caution">
    <text evidence="2">The sequence shown here is derived from an EMBL/GenBank/DDBJ whole genome shotgun (WGS) entry which is preliminary data.</text>
</comment>